<organism evidence="1 2">
    <name type="scientific">Pseudothauera nasutitermitis</name>
    <dbReference type="NCBI Taxonomy" id="2565930"/>
    <lineage>
        <taxon>Bacteria</taxon>
        <taxon>Pseudomonadati</taxon>
        <taxon>Pseudomonadota</taxon>
        <taxon>Betaproteobacteria</taxon>
        <taxon>Rhodocyclales</taxon>
        <taxon>Zoogloeaceae</taxon>
        <taxon>Pseudothauera</taxon>
    </lineage>
</organism>
<evidence type="ECO:0000313" key="1">
    <source>
        <dbReference type="EMBL" id="THF64071.1"/>
    </source>
</evidence>
<dbReference type="OrthoDB" id="9182242at2"/>
<keyword evidence="2" id="KW-1185">Reference proteome</keyword>
<comment type="caution">
    <text evidence="1">The sequence shown here is derived from an EMBL/GenBank/DDBJ whole genome shotgun (WGS) entry which is preliminary data.</text>
</comment>
<dbReference type="AlphaFoldDB" id="A0A4S4AVM6"/>
<dbReference type="EMBL" id="SSOC01000005">
    <property type="protein sequence ID" value="THF64071.1"/>
    <property type="molecule type" value="Genomic_DNA"/>
</dbReference>
<accession>A0A4S4AVM6</accession>
<reference evidence="1 2" key="1">
    <citation type="submission" date="2019-04" db="EMBL/GenBank/DDBJ databases">
        <title>Azoarcus nasutitermitis sp. nov. isolated from termite nest.</title>
        <authorList>
            <person name="Lin S.-Y."/>
            <person name="Hameed A."/>
            <person name="Hsu Y.-H."/>
            <person name="Young C.-C."/>
        </authorList>
    </citation>
    <scope>NUCLEOTIDE SEQUENCE [LARGE SCALE GENOMIC DNA]</scope>
    <source>
        <strain evidence="1 2">CC-YHH838</strain>
    </source>
</reference>
<dbReference type="Proteomes" id="UP000308430">
    <property type="component" value="Unassembled WGS sequence"/>
</dbReference>
<name>A0A4S4AVM6_9RHOO</name>
<gene>
    <name evidence="1" type="ORF">E6C76_13350</name>
</gene>
<proteinExistence type="predicted"/>
<evidence type="ECO:0000313" key="2">
    <source>
        <dbReference type="Proteomes" id="UP000308430"/>
    </source>
</evidence>
<protein>
    <submittedName>
        <fullName evidence="1">Uncharacterized protein</fullName>
    </submittedName>
</protein>
<sequence>MAFLLAGGAAGVTAQPPVPTPAQAAYAKAASRNVEERFIAEVAGVVGLGHARVRAAMPEERRITAVGTRLIAALEQDLGRALSEEQKRAILDADERRKAALSAVNAHLPGR</sequence>